<accession>S3CL00</accession>
<dbReference type="PANTHER" id="PTHR42886">
    <property type="entry name" value="RE40534P-RELATED"/>
    <property type="match status" value="1"/>
</dbReference>
<keyword evidence="4" id="KW-1185">Reference proteome</keyword>
<evidence type="ECO:0000313" key="4">
    <source>
        <dbReference type="Proteomes" id="UP000016922"/>
    </source>
</evidence>
<evidence type="ECO:0000256" key="1">
    <source>
        <dbReference type="SAM" id="SignalP"/>
    </source>
</evidence>
<evidence type="ECO:0000259" key="2">
    <source>
        <dbReference type="Pfam" id="PF12697"/>
    </source>
</evidence>
<dbReference type="GO" id="GO:0016787">
    <property type="term" value="F:hydrolase activity"/>
    <property type="evidence" value="ECO:0007669"/>
    <property type="project" value="UniProtKB-KW"/>
</dbReference>
<proteinExistence type="predicted"/>
<dbReference type="SUPFAM" id="SSF53474">
    <property type="entry name" value="alpha/beta-Hydrolases"/>
    <property type="match status" value="1"/>
</dbReference>
<dbReference type="eggNOG" id="ENOG502SI94">
    <property type="taxonomic scope" value="Eukaryota"/>
</dbReference>
<dbReference type="Pfam" id="PF12697">
    <property type="entry name" value="Abhydrolase_6"/>
    <property type="match status" value="1"/>
</dbReference>
<sequence>MLQTLVVICLALASRVTATPTFSLFPGTIFEQFPGFEGATILTSQGGHAKCVRGNLNVQTSSSNVKLNYDGPSSQLALTELVLENLQVNSPLSASVVGAKTQVSGSYKINSQICWPSSGSMNASSIQFLTHGVGFDKSYWDFYSSDYSYIDFMAEQGYTTFSYDRLGVGASAHPDPIQVVQAQMEVEVAHTLIQGLRSGSYCTTKFQKVIGVGHSLGSILTTGVASQYPADLDAAVLTGFSIDAAGFPVFFAGLNLVIAKENNPLRFGLLQNGYIVSDTKVSNQFGFFRYPNFSPAVLDASERVKQTLSIGEFFTNAMVLAPAPEFTGPIDVVDGENDLPFCQSNCLNNGNRAAEVKGALFPAASAGSDSYILKGAGHGLNLHYGAKDAYKHIAGFLAKNGY</sequence>
<dbReference type="KEGG" id="glz:GLAREA_01796"/>
<dbReference type="OMA" id="GGNCLYP"/>
<dbReference type="EMBL" id="KE145371">
    <property type="protein sequence ID" value="EPE25884.1"/>
    <property type="molecule type" value="Genomic_DNA"/>
</dbReference>
<dbReference type="PANTHER" id="PTHR42886:SF87">
    <property type="entry name" value="AB HYDROLASE-1 DOMAIN-CONTAINING PROTEIN"/>
    <property type="match status" value="1"/>
</dbReference>
<dbReference type="RefSeq" id="XP_008087203.1">
    <property type="nucleotide sequence ID" value="XM_008089012.1"/>
</dbReference>
<feature type="signal peptide" evidence="1">
    <location>
        <begin position="1"/>
        <end position="18"/>
    </location>
</feature>
<organism evidence="3 4">
    <name type="scientific">Glarea lozoyensis (strain ATCC 20868 / MF5171)</name>
    <dbReference type="NCBI Taxonomy" id="1116229"/>
    <lineage>
        <taxon>Eukaryota</taxon>
        <taxon>Fungi</taxon>
        <taxon>Dikarya</taxon>
        <taxon>Ascomycota</taxon>
        <taxon>Pezizomycotina</taxon>
        <taxon>Leotiomycetes</taxon>
        <taxon>Helotiales</taxon>
        <taxon>Helotiaceae</taxon>
        <taxon>Glarea</taxon>
    </lineage>
</organism>
<dbReference type="InterPro" id="IPR029058">
    <property type="entry name" value="AB_hydrolase_fold"/>
</dbReference>
<dbReference type="GeneID" id="19460854"/>
<reference evidence="3 4" key="1">
    <citation type="journal article" date="2013" name="BMC Genomics">
        <title>Genomics-driven discovery of the pneumocandin biosynthetic gene cluster in the fungus Glarea lozoyensis.</title>
        <authorList>
            <person name="Chen L."/>
            <person name="Yue Q."/>
            <person name="Zhang X."/>
            <person name="Xiang M."/>
            <person name="Wang C."/>
            <person name="Li S."/>
            <person name="Che Y."/>
            <person name="Ortiz-Lopez F.J."/>
            <person name="Bills G.F."/>
            <person name="Liu X."/>
            <person name="An Z."/>
        </authorList>
    </citation>
    <scope>NUCLEOTIDE SEQUENCE [LARGE SCALE GENOMIC DNA]</scope>
    <source>
        <strain evidence="4">ATCC 20868 / MF5171</strain>
    </source>
</reference>
<dbReference type="Gene3D" id="3.40.50.1820">
    <property type="entry name" value="alpha/beta hydrolase"/>
    <property type="match status" value="1"/>
</dbReference>
<dbReference type="OrthoDB" id="190201at2759"/>
<feature type="chain" id="PRO_5004518844" evidence="1">
    <location>
        <begin position="19"/>
        <end position="402"/>
    </location>
</feature>
<dbReference type="InterPro" id="IPR000073">
    <property type="entry name" value="AB_hydrolase_1"/>
</dbReference>
<gene>
    <name evidence="3" type="ORF">GLAREA_01796</name>
</gene>
<feature type="domain" description="AB hydrolase-1" evidence="2">
    <location>
        <begin position="129"/>
        <end position="383"/>
    </location>
</feature>
<dbReference type="Proteomes" id="UP000016922">
    <property type="component" value="Unassembled WGS sequence"/>
</dbReference>
<evidence type="ECO:0000313" key="3">
    <source>
        <dbReference type="EMBL" id="EPE25884.1"/>
    </source>
</evidence>
<protein>
    <submittedName>
        <fullName evidence="3">Alpha/beta-Hydrolase</fullName>
    </submittedName>
</protein>
<keyword evidence="3" id="KW-0378">Hydrolase</keyword>
<dbReference type="HOGENOM" id="CLU_034763_2_0_1"/>
<name>S3CL00_GLAL2</name>
<keyword evidence="1" id="KW-0732">Signal</keyword>
<dbReference type="AlphaFoldDB" id="S3CL00"/>